<evidence type="ECO:0000313" key="1">
    <source>
        <dbReference type="EMBL" id="KAJ7564435.1"/>
    </source>
</evidence>
<sequence>MEGYHSQNIDPEDEYARIIKALTSDSAAVEPFPSVSPPAFTEPLLMSTSTASWSFPLELQESFVALDPNLRGQRQFQTLNSPTLGIDNAGWRYETSRSASLLVDDEDTIRKQEPQAMIEAGTPGSPDSGASSSFSEGAEELETTLSHELVASSSGSASGKRKFLGKALDKPEEIPSITEGRKHRNKPRKKGQKRDRGPRYAFQTRSDVDIMDDGYRWRKYGQKAVKNSPHPRSYYRCTNTRCSVKKRVERSSEDPGLVITTYEGIHNHHSPMTIRGQTEAFSFASHLPGFPQPQLRPVLPLEMPEDQRQRSFDFGAQLIRPTQEPPTDEGLLEDMVPPGMLKP</sequence>
<comment type="caution">
    <text evidence="1">The sequence shown here is derived from an EMBL/GenBank/DDBJ whole genome shotgun (WGS) entry which is preliminary data.</text>
</comment>
<protein>
    <submittedName>
        <fullName evidence="1">Uncharacterized protein</fullName>
    </submittedName>
</protein>
<keyword evidence="2" id="KW-1185">Reference proteome</keyword>
<proteinExistence type="predicted"/>
<accession>A0ACC2ED58</accession>
<dbReference type="Proteomes" id="UP001162992">
    <property type="component" value="Chromosome 2"/>
</dbReference>
<name>A0ACC2ED58_DIPCM</name>
<evidence type="ECO:0000313" key="2">
    <source>
        <dbReference type="Proteomes" id="UP001162992"/>
    </source>
</evidence>
<gene>
    <name evidence="1" type="ORF">O6H91_02G017400</name>
</gene>
<dbReference type="EMBL" id="CM055093">
    <property type="protein sequence ID" value="KAJ7564435.1"/>
    <property type="molecule type" value="Genomic_DNA"/>
</dbReference>
<reference evidence="2" key="1">
    <citation type="journal article" date="2024" name="Proc. Natl. Acad. Sci. U.S.A.">
        <title>Extraordinary preservation of gene collinearity over three hundred million years revealed in homosporous lycophytes.</title>
        <authorList>
            <person name="Li C."/>
            <person name="Wickell D."/>
            <person name="Kuo L.Y."/>
            <person name="Chen X."/>
            <person name="Nie B."/>
            <person name="Liao X."/>
            <person name="Peng D."/>
            <person name="Ji J."/>
            <person name="Jenkins J."/>
            <person name="Williams M."/>
            <person name="Shu S."/>
            <person name="Plott C."/>
            <person name="Barry K."/>
            <person name="Rajasekar S."/>
            <person name="Grimwood J."/>
            <person name="Han X."/>
            <person name="Sun S."/>
            <person name="Hou Z."/>
            <person name="He W."/>
            <person name="Dai G."/>
            <person name="Sun C."/>
            <person name="Schmutz J."/>
            <person name="Leebens-Mack J.H."/>
            <person name="Li F.W."/>
            <person name="Wang L."/>
        </authorList>
    </citation>
    <scope>NUCLEOTIDE SEQUENCE [LARGE SCALE GENOMIC DNA]</scope>
    <source>
        <strain evidence="2">cv. PW_Plant_1</strain>
    </source>
</reference>
<organism evidence="1 2">
    <name type="scientific">Diphasiastrum complanatum</name>
    <name type="common">Issler's clubmoss</name>
    <name type="synonym">Lycopodium complanatum</name>
    <dbReference type="NCBI Taxonomy" id="34168"/>
    <lineage>
        <taxon>Eukaryota</taxon>
        <taxon>Viridiplantae</taxon>
        <taxon>Streptophyta</taxon>
        <taxon>Embryophyta</taxon>
        <taxon>Tracheophyta</taxon>
        <taxon>Lycopodiopsida</taxon>
        <taxon>Lycopodiales</taxon>
        <taxon>Lycopodiaceae</taxon>
        <taxon>Lycopodioideae</taxon>
        <taxon>Diphasiastrum</taxon>
    </lineage>
</organism>